<evidence type="ECO:0000313" key="2">
    <source>
        <dbReference type="WBParaSite" id="nRc.2.0.1.t29705-RA"/>
    </source>
</evidence>
<reference evidence="2" key="1">
    <citation type="submission" date="2022-11" db="UniProtKB">
        <authorList>
            <consortium name="WormBaseParasite"/>
        </authorList>
    </citation>
    <scope>IDENTIFICATION</scope>
</reference>
<organism evidence="1 2">
    <name type="scientific">Romanomermis culicivorax</name>
    <name type="common">Nematode worm</name>
    <dbReference type="NCBI Taxonomy" id="13658"/>
    <lineage>
        <taxon>Eukaryota</taxon>
        <taxon>Metazoa</taxon>
        <taxon>Ecdysozoa</taxon>
        <taxon>Nematoda</taxon>
        <taxon>Enoplea</taxon>
        <taxon>Dorylaimia</taxon>
        <taxon>Mermithida</taxon>
        <taxon>Mermithoidea</taxon>
        <taxon>Mermithidae</taxon>
        <taxon>Romanomermis</taxon>
    </lineage>
</organism>
<accession>A0A915JTM6</accession>
<dbReference type="AlphaFoldDB" id="A0A915JTM6"/>
<sequence length="386" mass="45032">MGCMEVDFWNAPVILIKCYLVVKTNWWLKWPNEPYQALGRAVNGFFSDTKIFDMKSTCLILLTIFVLEMQCPLPPCNLAGHRDFIYVMTNKMENATRCVDRKLKNLLGGICQFNKQCYDKQWIKNYLKPGVCVIPDLGMTNRRCIGMESLFKQMGMFDKEPFKSIHTGDYSPEYKRYIYKHWIPQAMTKSALESNVRECPCDLLLIIKKDTYQINRLAIYDQDSYDDLPRRNALYKPFNSNFNIPNKKKTLLDEAGCSRMTENDELNNAKCKTIKGTVVYELVVYDKYGPKGRLRLHQAAHIKDTYHQPEWYFWSNLRRNNNTIQDILRAISAALGYENDEIRLFTINNPWNGPPGNLTLSVNAFCRAIVEMIPFSRKDFQSMDTI</sequence>
<dbReference type="WBParaSite" id="nRc.2.0.1.t29705-RA">
    <property type="protein sequence ID" value="nRc.2.0.1.t29705-RA"/>
    <property type="gene ID" value="nRc.2.0.1.g29705"/>
</dbReference>
<proteinExistence type="predicted"/>
<protein>
    <submittedName>
        <fullName evidence="2">Uncharacterized protein</fullName>
    </submittedName>
</protein>
<evidence type="ECO:0000313" key="1">
    <source>
        <dbReference type="Proteomes" id="UP000887565"/>
    </source>
</evidence>
<name>A0A915JTM6_ROMCU</name>
<dbReference type="Proteomes" id="UP000887565">
    <property type="component" value="Unplaced"/>
</dbReference>
<keyword evidence="1" id="KW-1185">Reference proteome</keyword>